<reference evidence="1 2" key="1">
    <citation type="submission" date="2019-10" db="EMBL/GenBank/DDBJ databases">
        <title>Two novel species isolated from a subtropical stream in China.</title>
        <authorList>
            <person name="Lu H."/>
        </authorList>
    </citation>
    <scope>NUCLEOTIDE SEQUENCE [LARGE SCALE GENOMIC DNA]</scope>
    <source>
        <strain evidence="1 2">FT103W</strain>
    </source>
</reference>
<gene>
    <name evidence="1" type="ORF">GEV01_15265</name>
</gene>
<proteinExistence type="predicted"/>
<evidence type="ECO:0000313" key="1">
    <source>
        <dbReference type="EMBL" id="MQA20880.1"/>
    </source>
</evidence>
<organism evidence="1 2">
    <name type="scientific">Rugamonas rivuli</name>
    <dbReference type="NCBI Taxonomy" id="2743358"/>
    <lineage>
        <taxon>Bacteria</taxon>
        <taxon>Pseudomonadati</taxon>
        <taxon>Pseudomonadota</taxon>
        <taxon>Betaproteobacteria</taxon>
        <taxon>Burkholderiales</taxon>
        <taxon>Oxalobacteraceae</taxon>
        <taxon>Telluria group</taxon>
        <taxon>Rugamonas</taxon>
    </lineage>
</organism>
<name>A0A843SFH2_9BURK</name>
<dbReference type="AlphaFoldDB" id="A0A843SFH2"/>
<protein>
    <submittedName>
        <fullName evidence="1">Uncharacterized protein</fullName>
    </submittedName>
</protein>
<accession>A0A843SFH2</accession>
<dbReference type="EMBL" id="WHUF01000004">
    <property type="protein sequence ID" value="MQA20880.1"/>
    <property type="molecule type" value="Genomic_DNA"/>
</dbReference>
<evidence type="ECO:0000313" key="2">
    <source>
        <dbReference type="Proteomes" id="UP000444318"/>
    </source>
</evidence>
<dbReference type="RefSeq" id="WP_152805869.1">
    <property type="nucleotide sequence ID" value="NZ_WHUF01000004.1"/>
</dbReference>
<sequence>MSTLLTVTNTVTTAAQEQAATHRTELLLARCRSCVLPSDAAGGAQEAWHAARQAGFLAWLDAGGFAQSEAAIENSGIAPLFSAPLQDSLRGIEILSTPHQ</sequence>
<keyword evidence="2" id="KW-1185">Reference proteome</keyword>
<dbReference type="Proteomes" id="UP000444318">
    <property type="component" value="Unassembled WGS sequence"/>
</dbReference>
<comment type="caution">
    <text evidence="1">The sequence shown here is derived from an EMBL/GenBank/DDBJ whole genome shotgun (WGS) entry which is preliminary data.</text>
</comment>